<organism evidence="3 4">
    <name type="scientific">Syphacia muris</name>
    <dbReference type="NCBI Taxonomy" id="451379"/>
    <lineage>
        <taxon>Eukaryota</taxon>
        <taxon>Metazoa</taxon>
        <taxon>Ecdysozoa</taxon>
        <taxon>Nematoda</taxon>
        <taxon>Chromadorea</taxon>
        <taxon>Rhabditida</taxon>
        <taxon>Spirurina</taxon>
        <taxon>Oxyuridomorpha</taxon>
        <taxon>Oxyuroidea</taxon>
        <taxon>Oxyuridae</taxon>
        <taxon>Syphacia</taxon>
    </lineage>
</organism>
<dbReference type="Proteomes" id="UP000046393">
    <property type="component" value="Unplaced"/>
</dbReference>
<dbReference type="WBParaSite" id="SMUV_0000689301-mRNA-1">
    <property type="protein sequence ID" value="SMUV_0000689301-mRNA-1"/>
    <property type="gene ID" value="SMUV_0000689301"/>
</dbReference>
<feature type="compositionally biased region" description="Low complexity" evidence="2">
    <location>
        <begin position="56"/>
        <end position="68"/>
    </location>
</feature>
<dbReference type="AlphaFoldDB" id="A0A0N5AQD5"/>
<evidence type="ECO:0000256" key="1">
    <source>
        <dbReference type="SAM" id="Coils"/>
    </source>
</evidence>
<name>A0A0N5AQD5_9BILA</name>
<sequence length="722" mass="80547">MTKRVLSTLPQIPNVIKSQLEGKSDGIREMVTTVLGDGLLSKLVVGPIKALDITGNINSNNSKNPQNVKSEDLDPSKIIAPNTLDPVDRKNLKPEKPKNVETRRNKANLAELLGSGEEQLFVDGRPVKSEENVLKAYEVNRNPNEPEKLLSNFRDNDRTKQLPSETAEIISSLRKNASAKTPPNRLPGFSPISTPAPQAIAETLLSALKQFFGNDDAAKSTTTANPQESVQQIAASEATPLPNGVGMNSVVSALPMVNAFGYKPGSIDFTKIDPSRLNEIYSLMKVTPRPEYPGSESSIRRSNLKNSIDALLLSLRSRDLSELSIEEVKSLQGYLQSYEQSLQTKELLQARQKLQMIQTELDEQKLKIQEQKFQEEQLQMQAARLEEQRRRMEEQLQRQLYTWHGAFKTLNPQESFPDSVNGGFIKTPVNFPSIPDSTKDNAIGPYEILETTTLKRNHDREYEIRKAPAKDPSFLDGKKLLFENFDEESLKKLSDKNSVSALNARATSGLERQLRYAPDNKQTPAASRTFSMNYTTTTMSCTCEDIDITKIRGTWIQTLSSDALLKSMYKAVGSIFDEHNEVELSCSDLKISGPSGIYRNYSVPYVWTFKTANSDRIFRISGNISKNPNSLAFISGENFSGQEFYFPICVLKAGQDDSGDYEYITVAKADDDGCSSATLLVKNPENFFNAPDTLLLKYLRKKIAVKEIDEMDVVPHGKSCTP</sequence>
<proteinExistence type="predicted"/>
<feature type="coiled-coil region" evidence="1">
    <location>
        <begin position="347"/>
        <end position="402"/>
    </location>
</feature>
<reference evidence="4" key="1">
    <citation type="submission" date="2017-02" db="UniProtKB">
        <authorList>
            <consortium name="WormBaseParasite"/>
        </authorList>
    </citation>
    <scope>IDENTIFICATION</scope>
</reference>
<feature type="region of interest" description="Disordered" evidence="2">
    <location>
        <begin position="55"/>
        <end position="98"/>
    </location>
</feature>
<protein>
    <submittedName>
        <fullName evidence="4">Accessory gland protein Acp36DE</fullName>
    </submittedName>
</protein>
<keyword evidence="1" id="KW-0175">Coiled coil</keyword>
<evidence type="ECO:0000313" key="4">
    <source>
        <dbReference type="WBParaSite" id="SMUV_0000689301-mRNA-1"/>
    </source>
</evidence>
<feature type="compositionally biased region" description="Basic and acidic residues" evidence="2">
    <location>
        <begin position="86"/>
        <end position="98"/>
    </location>
</feature>
<accession>A0A0N5AQD5</accession>
<evidence type="ECO:0000313" key="3">
    <source>
        <dbReference type="Proteomes" id="UP000046393"/>
    </source>
</evidence>
<evidence type="ECO:0000256" key="2">
    <source>
        <dbReference type="SAM" id="MobiDB-lite"/>
    </source>
</evidence>
<keyword evidence="3" id="KW-1185">Reference proteome</keyword>